<dbReference type="PANTHER" id="PTHR48084:SF4">
    <property type="entry name" value="2-OXOGLUTARATE OXIDOREDUCTASE SUBUNIT KORB"/>
    <property type="match status" value="1"/>
</dbReference>
<evidence type="ECO:0000313" key="4">
    <source>
        <dbReference type="EMBL" id="KRG22802.1"/>
    </source>
</evidence>
<evidence type="ECO:0000259" key="3">
    <source>
        <dbReference type="Pfam" id="PF02775"/>
    </source>
</evidence>
<evidence type="ECO:0000313" key="6">
    <source>
        <dbReference type="Proteomes" id="UP000051497"/>
    </source>
</evidence>
<comment type="caution">
    <text evidence="4">The sequence shown here is derived from an EMBL/GenBank/DDBJ whole genome shotgun (WGS) entry which is preliminary data.</text>
</comment>
<dbReference type="Proteomes" id="UP000051497">
    <property type="component" value="Unassembled WGS sequence"/>
</dbReference>
<dbReference type="GO" id="GO:0045333">
    <property type="term" value="P:cellular respiration"/>
    <property type="evidence" value="ECO:0007669"/>
    <property type="project" value="UniProtKB-ARBA"/>
</dbReference>
<reference evidence="5" key="2">
    <citation type="journal article" date="2016" name="Genome Announc.">
        <title>Draft Genome Sequences of Two Novel Amoeba-Resistant Intranuclear Bacteria, 'Candidatus Berkiella cookevillensis' and 'Candidatus Berkiella aquae'.</title>
        <authorList>
            <person name="Mehari Y.T."/>
            <person name="Arivett B.A."/>
            <person name="Farone A.L."/>
            <person name="Gunderson J.H."/>
            <person name="Farone M.B."/>
        </authorList>
    </citation>
    <scope>NUCLEOTIDE SEQUENCE</scope>
    <source>
        <strain evidence="5">HT99</strain>
    </source>
</reference>
<dbReference type="GO" id="GO:0044281">
    <property type="term" value="P:small molecule metabolic process"/>
    <property type="evidence" value="ECO:0007669"/>
    <property type="project" value="UniProtKB-ARBA"/>
</dbReference>
<dbReference type="STRING" id="295108.HT99x_00343"/>
<dbReference type="InterPro" id="IPR029061">
    <property type="entry name" value="THDP-binding"/>
</dbReference>
<feature type="domain" description="Thiamine pyrophosphate enzyme TPP-binding" evidence="3">
    <location>
        <begin position="57"/>
        <end position="204"/>
    </location>
</feature>
<dbReference type="EC" id="1.2.-.-" evidence="4"/>
<gene>
    <name evidence="4" type="primary">korB</name>
    <name evidence="4" type="ORF">HT99x_00343</name>
    <name evidence="5" type="ORF">HT99x_010380</name>
</gene>
<proteinExistence type="predicted"/>
<dbReference type="EMBL" id="LKAJ02000001">
    <property type="protein sequence ID" value="MCS5711838.1"/>
    <property type="molecule type" value="Genomic_DNA"/>
</dbReference>
<organism evidence="4">
    <name type="scientific">Candidatus Berkiella aquae</name>
    <dbReference type="NCBI Taxonomy" id="295108"/>
    <lineage>
        <taxon>Bacteria</taxon>
        <taxon>Pseudomonadati</taxon>
        <taxon>Pseudomonadota</taxon>
        <taxon>Gammaproteobacteria</taxon>
        <taxon>Candidatus Berkiellales</taxon>
        <taxon>Candidatus Berkiellaceae</taxon>
        <taxon>Candidatus Berkiella</taxon>
    </lineage>
</organism>
<comment type="cofactor">
    <cofactor evidence="1">
        <name>[4Fe-4S] cluster</name>
        <dbReference type="ChEBI" id="CHEBI:49883"/>
    </cofactor>
</comment>
<dbReference type="InterPro" id="IPR051457">
    <property type="entry name" value="2-oxoacid:Fd_oxidoreductase"/>
</dbReference>
<evidence type="ECO:0000313" key="5">
    <source>
        <dbReference type="EMBL" id="MCS5711838.1"/>
    </source>
</evidence>
<dbReference type="GO" id="GO:0016625">
    <property type="term" value="F:oxidoreductase activity, acting on the aldehyde or oxo group of donors, iron-sulfur protein as acceptor"/>
    <property type="evidence" value="ECO:0007669"/>
    <property type="project" value="UniProtKB-ARBA"/>
</dbReference>
<evidence type="ECO:0000256" key="2">
    <source>
        <dbReference type="ARBA" id="ARBA00023002"/>
    </source>
</evidence>
<dbReference type="NCBIfam" id="TIGR02177">
    <property type="entry name" value="PorB_KorB"/>
    <property type="match status" value="1"/>
</dbReference>
<dbReference type="EMBL" id="LKAJ01000001">
    <property type="protein sequence ID" value="KRG22802.1"/>
    <property type="molecule type" value="Genomic_DNA"/>
</dbReference>
<dbReference type="PANTHER" id="PTHR48084">
    <property type="entry name" value="2-OXOGLUTARATE OXIDOREDUCTASE SUBUNIT KORB-RELATED"/>
    <property type="match status" value="1"/>
</dbReference>
<keyword evidence="2 4" id="KW-0560">Oxidoreductase</keyword>
<keyword evidence="6" id="KW-1185">Reference proteome</keyword>
<dbReference type="Pfam" id="PF02775">
    <property type="entry name" value="TPP_enzyme_C"/>
    <property type="match status" value="1"/>
</dbReference>
<reference evidence="4" key="1">
    <citation type="submission" date="2015-09" db="EMBL/GenBank/DDBJ databases">
        <title>Draft Genome Sequences of Two Novel Amoeba-resistant Intranuclear Bacteria, Candidatus Berkiella cookevillensis and Candidatus Berkiella aquae.</title>
        <authorList>
            <person name="Mehari Y.T."/>
            <person name="Arivett B.A."/>
            <person name="Farone A.L."/>
            <person name="Gunderson J.H."/>
            <person name="Farone M.B."/>
        </authorList>
    </citation>
    <scope>NUCLEOTIDE SEQUENCE [LARGE SCALE GENOMIC DNA]</scope>
    <source>
        <strain evidence="4">HT99</strain>
    </source>
</reference>
<dbReference type="InterPro" id="IPR011896">
    <property type="entry name" value="OFOB"/>
</dbReference>
<reference evidence="5" key="3">
    <citation type="submission" date="2021-06" db="EMBL/GenBank/DDBJ databases">
        <title>Genomic Description and Analysis of Intracellular Bacteria, Candidatus Berkiella cookevillensis and Candidatus Berkiella aquae.</title>
        <authorList>
            <person name="Kidane D.T."/>
            <person name="Mehari Y.T."/>
            <person name="Rice F.C."/>
            <person name="Arivett B.A."/>
            <person name="Farone A.L."/>
            <person name="Berk S.G."/>
            <person name="Farone M.B."/>
        </authorList>
    </citation>
    <scope>NUCLEOTIDE SEQUENCE</scope>
    <source>
        <strain evidence="5">HT99</strain>
    </source>
</reference>
<name>A0A0Q9YYF6_9GAMM</name>
<dbReference type="RefSeq" id="WP_075064980.1">
    <property type="nucleotide sequence ID" value="NZ_LKAJ02000001.1"/>
</dbReference>
<evidence type="ECO:0000256" key="1">
    <source>
        <dbReference type="ARBA" id="ARBA00001966"/>
    </source>
</evidence>
<dbReference type="GO" id="GO:0030976">
    <property type="term" value="F:thiamine pyrophosphate binding"/>
    <property type="evidence" value="ECO:0007669"/>
    <property type="project" value="InterPro"/>
</dbReference>
<dbReference type="CDD" id="cd03375">
    <property type="entry name" value="TPP_OGFOR"/>
    <property type="match status" value="1"/>
</dbReference>
<dbReference type="InterPro" id="IPR011766">
    <property type="entry name" value="TPP_enzyme_TPP-bd"/>
</dbReference>
<dbReference type="AlphaFoldDB" id="A0A0Q9YYF6"/>
<dbReference type="OrthoDB" id="9775140at2"/>
<sequence length="340" mass="37688">MSLQENKVLPLKREDFVSDQEVRWCPGCGDYAILASVQKILPELGIARENTVFISGIGCSSRFPYYLNTYGFHTIHGRAPTIATGLKIARPELSVWIVTGDGDGLSIGANHLMHIMRRNLDVTILLFNNQIYGLTKGQYSPTSEKGKKTKTSPQGTIDEPFNPVQLALAAGCSFVARAIDVDAIGLQWVLKEAAAHRGTSFVEIYQNCNVFNDGAFAHISDRGFRAERTISLRPNQPLVFGQAEDKGLIYNGNDFVVTPLQSPEDKSQLYVHQVENDLSMAIKLNSLSYPEFPVPIGIFRKVERPIYEEEMKAQLDSSAAKQGKPSLEDLLHSGKTWTVK</sequence>
<dbReference type="Gene3D" id="3.40.50.970">
    <property type="match status" value="1"/>
</dbReference>
<dbReference type="PATRIC" id="fig|1590043.3.peg.344"/>
<protein>
    <submittedName>
        <fullName evidence="5">2-oxoacid:ferredoxin oxidoreductase subunit beta</fullName>
    </submittedName>
    <submittedName>
        <fullName evidence="4">2-oxoglutarate oxidoreductase subunit KorB</fullName>
        <ecNumber evidence="4">1.2.-.-</ecNumber>
    </submittedName>
</protein>
<accession>A0A0Q9YYF6</accession>
<dbReference type="SUPFAM" id="SSF52518">
    <property type="entry name" value="Thiamin diphosphate-binding fold (THDP-binding)"/>
    <property type="match status" value="1"/>
</dbReference>